<dbReference type="Proteomes" id="UP000218164">
    <property type="component" value="Unassembled WGS sequence"/>
</dbReference>
<feature type="domain" description="Uracil-DNA glycosylase-like" evidence="1">
    <location>
        <begin position="33"/>
        <end position="187"/>
    </location>
</feature>
<proteinExistence type="predicted"/>
<organism evidence="2 3">
    <name type="scientific">Methanosarcina spelaei</name>
    <dbReference type="NCBI Taxonomy" id="1036679"/>
    <lineage>
        <taxon>Archaea</taxon>
        <taxon>Methanobacteriati</taxon>
        <taxon>Methanobacteriota</taxon>
        <taxon>Stenosarchaea group</taxon>
        <taxon>Methanomicrobia</taxon>
        <taxon>Methanosarcinales</taxon>
        <taxon>Methanosarcinaceae</taxon>
        <taxon>Methanosarcina</taxon>
    </lineage>
</organism>
<dbReference type="InterPro" id="IPR005122">
    <property type="entry name" value="Uracil-DNA_glycosylase-like"/>
</dbReference>
<evidence type="ECO:0000313" key="3">
    <source>
        <dbReference type="Proteomes" id="UP000218164"/>
    </source>
</evidence>
<dbReference type="SUPFAM" id="SSF52141">
    <property type="entry name" value="Uracil-DNA glycosylase-like"/>
    <property type="match status" value="1"/>
</dbReference>
<comment type="caution">
    <text evidence="2">The sequence shown here is derived from an EMBL/GenBank/DDBJ whole genome shotgun (WGS) entry which is preliminary data.</text>
</comment>
<dbReference type="Gene3D" id="3.40.470.10">
    <property type="entry name" value="Uracil-DNA glycosylase-like domain"/>
    <property type="match status" value="1"/>
</dbReference>
<dbReference type="EMBL" id="LMVP01000016">
    <property type="protein sequence ID" value="PAV14286.1"/>
    <property type="molecule type" value="Genomic_DNA"/>
</dbReference>
<dbReference type="Pfam" id="PF03167">
    <property type="entry name" value="UDG"/>
    <property type="match status" value="1"/>
</dbReference>
<gene>
    <name evidence="2" type="ORF">ASJ81_14415</name>
</gene>
<accession>A0A2A2HYA1</accession>
<evidence type="ECO:0000259" key="1">
    <source>
        <dbReference type="Pfam" id="PF03167"/>
    </source>
</evidence>
<dbReference type="RefSeq" id="WP_245859697.1">
    <property type="nucleotide sequence ID" value="NZ_LMVP01000016.1"/>
</dbReference>
<reference evidence="2 3" key="1">
    <citation type="journal article" date="2017" name="BMC Genomics">
        <title>Genomic analysis of methanogenic archaea reveals a shift towards energy conservation.</title>
        <authorList>
            <person name="Gilmore S.P."/>
            <person name="Henske J.K."/>
            <person name="Sexton J.A."/>
            <person name="Solomon K.V."/>
            <person name="Seppala S."/>
            <person name="Yoo J.I."/>
            <person name="Huyett L.M."/>
            <person name="Pressman A."/>
            <person name="Cogan J.Z."/>
            <person name="Kivenson V."/>
            <person name="Peng X."/>
            <person name="Tan Y."/>
            <person name="Valentine D.L."/>
            <person name="O'Malley M.A."/>
        </authorList>
    </citation>
    <scope>NUCLEOTIDE SEQUENCE [LARGE SCALE GENOMIC DNA]</scope>
    <source>
        <strain evidence="2 3">MC-15</strain>
    </source>
</reference>
<dbReference type="AlphaFoldDB" id="A0A2A2HYA1"/>
<protein>
    <submittedName>
        <fullName evidence="2">Uracil-DNA glycosylase</fullName>
    </submittedName>
</protein>
<dbReference type="InterPro" id="IPR036895">
    <property type="entry name" value="Uracil-DNA_glycosylase-like_sf"/>
</dbReference>
<evidence type="ECO:0000313" key="2">
    <source>
        <dbReference type="EMBL" id="PAV14286.1"/>
    </source>
</evidence>
<name>A0A2A2HYA1_9EURY</name>
<sequence>MSPADYIECKEFHCSEVNKSGYLVPALDIDAKKIKVIMISEAPPENPKDYFYAPGEPFYLKTTLQAFRDAGMSVNSIQQILDLGFYLTTAIKCPKTQYGVSAATIKKCSLILEKELLLFPNIEVYMLMGDVAIKAFNYISKSQTGKNTIPTGSTYKIRKSEFYYQGRRVFPSYVQTGQNYLIEKSKREMIAEDLAEAIKLIG</sequence>
<keyword evidence="3" id="KW-1185">Reference proteome</keyword>